<dbReference type="Pfam" id="PF06305">
    <property type="entry name" value="LapA_dom"/>
    <property type="match status" value="1"/>
</dbReference>
<organism evidence="8 9">
    <name type="scientific">Paenibacillus herberti</name>
    <dbReference type="NCBI Taxonomy" id="1619309"/>
    <lineage>
        <taxon>Bacteria</taxon>
        <taxon>Bacillati</taxon>
        <taxon>Bacillota</taxon>
        <taxon>Bacilli</taxon>
        <taxon>Bacillales</taxon>
        <taxon>Paenibacillaceae</taxon>
        <taxon>Paenibacillus</taxon>
    </lineage>
</organism>
<keyword evidence="9" id="KW-1185">Reference proteome</keyword>
<evidence type="ECO:0000256" key="1">
    <source>
        <dbReference type="ARBA" id="ARBA00022475"/>
    </source>
</evidence>
<dbReference type="EMBL" id="NMUQ01000004">
    <property type="protein sequence ID" value="OXM13218.1"/>
    <property type="molecule type" value="Genomic_DNA"/>
</dbReference>
<evidence type="ECO:0000256" key="5">
    <source>
        <dbReference type="SAM" id="MobiDB-lite"/>
    </source>
</evidence>
<dbReference type="PANTHER" id="PTHR41335">
    <property type="entry name" value="MEMBRANE PROTEIN-RELATED"/>
    <property type="match status" value="1"/>
</dbReference>
<proteinExistence type="predicted"/>
<dbReference type="InterPro" id="IPR010445">
    <property type="entry name" value="LapA_dom"/>
</dbReference>
<name>A0A229NTM9_9BACL</name>
<accession>A0A229NTM9</accession>
<feature type="transmembrane region" description="Helical" evidence="6">
    <location>
        <begin position="37"/>
        <end position="62"/>
    </location>
</feature>
<protein>
    <recommendedName>
        <fullName evidence="7">Lipopolysaccharide assembly protein A domain-containing protein</fullName>
    </recommendedName>
</protein>
<dbReference type="GO" id="GO:0005886">
    <property type="term" value="C:plasma membrane"/>
    <property type="evidence" value="ECO:0007669"/>
    <property type="project" value="InterPro"/>
</dbReference>
<dbReference type="OrthoDB" id="2990728at2"/>
<feature type="region of interest" description="Disordered" evidence="5">
    <location>
        <begin position="91"/>
        <end position="115"/>
    </location>
</feature>
<dbReference type="AlphaFoldDB" id="A0A229NTM9"/>
<reference evidence="8 9" key="1">
    <citation type="submission" date="2017-07" db="EMBL/GenBank/DDBJ databases">
        <title>Paenibacillus herberti R33 genome sequencing and assembly.</title>
        <authorList>
            <person name="Su W."/>
        </authorList>
    </citation>
    <scope>NUCLEOTIDE SEQUENCE [LARGE SCALE GENOMIC DNA]</scope>
    <source>
        <strain evidence="8 9">R33</strain>
    </source>
</reference>
<evidence type="ECO:0000256" key="6">
    <source>
        <dbReference type="SAM" id="Phobius"/>
    </source>
</evidence>
<evidence type="ECO:0000259" key="7">
    <source>
        <dbReference type="Pfam" id="PF06305"/>
    </source>
</evidence>
<dbReference type="RefSeq" id="WP_089526947.1">
    <property type="nucleotide sequence ID" value="NZ_NMUQ01000004.1"/>
</dbReference>
<dbReference type="PANTHER" id="PTHR41335:SF1">
    <property type="entry name" value="MEMBRANE PROTEIN"/>
    <property type="match status" value="1"/>
</dbReference>
<evidence type="ECO:0000313" key="8">
    <source>
        <dbReference type="EMBL" id="OXM13218.1"/>
    </source>
</evidence>
<keyword evidence="4 6" id="KW-0472">Membrane</keyword>
<sequence>MKSQGLLISGLIFALIIAIFAVINVDPVQVNFLFVQTSLPLILVVLGSALLAGLSVGLFGIIRSYRLQRQIKALQRELDGLKAEPHGYSLTTMPSRASTDLAADPAAEPVRQPVE</sequence>
<keyword evidence="2 6" id="KW-0812">Transmembrane</keyword>
<evidence type="ECO:0000256" key="2">
    <source>
        <dbReference type="ARBA" id="ARBA00022692"/>
    </source>
</evidence>
<gene>
    <name evidence="8" type="ORF">CGZ75_23975</name>
</gene>
<keyword evidence="3 6" id="KW-1133">Transmembrane helix</keyword>
<dbReference type="Proteomes" id="UP000215145">
    <property type="component" value="Unassembled WGS sequence"/>
</dbReference>
<evidence type="ECO:0000256" key="3">
    <source>
        <dbReference type="ARBA" id="ARBA00022989"/>
    </source>
</evidence>
<feature type="domain" description="Lipopolysaccharide assembly protein A" evidence="7">
    <location>
        <begin position="24"/>
        <end position="84"/>
    </location>
</feature>
<keyword evidence="1" id="KW-1003">Cell membrane</keyword>
<comment type="caution">
    <text evidence="8">The sequence shown here is derived from an EMBL/GenBank/DDBJ whole genome shotgun (WGS) entry which is preliminary data.</text>
</comment>
<evidence type="ECO:0000313" key="9">
    <source>
        <dbReference type="Proteomes" id="UP000215145"/>
    </source>
</evidence>
<evidence type="ECO:0000256" key="4">
    <source>
        <dbReference type="ARBA" id="ARBA00023136"/>
    </source>
</evidence>